<name>A0ABD2A460_VESSQ</name>
<evidence type="ECO:0000256" key="1">
    <source>
        <dbReference type="SAM" id="MobiDB-lite"/>
    </source>
</evidence>
<feature type="compositionally biased region" description="Acidic residues" evidence="1">
    <location>
        <begin position="60"/>
        <end position="96"/>
    </location>
</feature>
<evidence type="ECO:0000313" key="2">
    <source>
        <dbReference type="EMBL" id="KAL2715147.1"/>
    </source>
</evidence>
<dbReference type="AlphaFoldDB" id="A0ABD2A460"/>
<feature type="region of interest" description="Disordered" evidence="1">
    <location>
        <begin position="59"/>
        <end position="103"/>
    </location>
</feature>
<evidence type="ECO:0000313" key="3">
    <source>
        <dbReference type="Proteomes" id="UP001607302"/>
    </source>
</evidence>
<accession>A0ABD2A460</accession>
<sequence>MAPAAGRSGQWLMWSHDETDYQHGACYNENGSTLFNFLLPLPAEVSRNGFVVQLRRPCIIDDDDDDDDDDDIDDDDDDDDDDHDNDEEDEDEDEEKKDERWEKYDGTGAARNFLDDIGRSGRTAGAKADAYVNAGATWIPARMIAKERGRRLGPPTVSVVERRLIVSRTVAQYLVGGAWRGHDWSPTLSL</sequence>
<dbReference type="EMBL" id="JAUDFV010000155">
    <property type="protein sequence ID" value="KAL2715147.1"/>
    <property type="molecule type" value="Genomic_DNA"/>
</dbReference>
<proteinExistence type="predicted"/>
<comment type="caution">
    <text evidence="2">The sequence shown here is derived from an EMBL/GenBank/DDBJ whole genome shotgun (WGS) entry which is preliminary data.</text>
</comment>
<reference evidence="2 3" key="1">
    <citation type="journal article" date="2024" name="Ann. Entomol. Soc. Am.">
        <title>Genomic analyses of the southern and eastern yellowjacket wasps (Hymenoptera: Vespidae) reveal evolutionary signatures of social life.</title>
        <authorList>
            <person name="Catto M.A."/>
            <person name="Caine P.B."/>
            <person name="Orr S.E."/>
            <person name="Hunt B.G."/>
            <person name="Goodisman M.A.D."/>
        </authorList>
    </citation>
    <scope>NUCLEOTIDE SEQUENCE [LARGE SCALE GENOMIC DNA]</scope>
    <source>
        <strain evidence="2">233</strain>
        <tissue evidence="2">Head and thorax</tissue>
    </source>
</reference>
<dbReference type="Proteomes" id="UP001607302">
    <property type="component" value="Unassembled WGS sequence"/>
</dbReference>
<keyword evidence="3" id="KW-1185">Reference proteome</keyword>
<protein>
    <submittedName>
        <fullName evidence="2">Uncharacterized protein</fullName>
    </submittedName>
</protein>
<organism evidence="2 3">
    <name type="scientific">Vespula squamosa</name>
    <name type="common">Southern yellow jacket</name>
    <name type="synonym">Wasp</name>
    <dbReference type="NCBI Taxonomy" id="30214"/>
    <lineage>
        <taxon>Eukaryota</taxon>
        <taxon>Metazoa</taxon>
        <taxon>Ecdysozoa</taxon>
        <taxon>Arthropoda</taxon>
        <taxon>Hexapoda</taxon>
        <taxon>Insecta</taxon>
        <taxon>Pterygota</taxon>
        <taxon>Neoptera</taxon>
        <taxon>Endopterygota</taxon>
        <taxon>Hymenoptera</taxon>
        <taxon>Apocrita</taxon>
        <taxon>Aculeata</taxon>
        <taxon>Vespoidea</taxon>
        <taxon>Vespidae</taxon>
        <taxon>Vespinae</taxon>
        <taxon>Vespula</taxon>
    </lineage>
</organism>
<gene>
    <name evidence="2" type="ORF">V1478_014845</name>
</gene>